<dbReference type="AlphaFoldDB" id="J9RR40"/>
<dbReference type="GO" id="GO:0003677">
    <property type="term" value="F:DNA binding"/>
    <property type="evidence" value="ECO:0007669"/>
    <property type="project" value="InterPro"/>
</dbReference>
<dbReference type="GO" id="GO:0004803">
    <property type="term" value="F:transposase activity"/>
    <property type="evidence" value="ECO:0007669"/>
    <property type="project" value="InterPro"/>
</dbReference>
<keyword evidence="2" id="KW-0614">Plasmid</keyword>
<proteinExistence type="predicted"/>
<evidence type="ECO:0000259" key="1">
    <source>
        <dbReference type="Pfam" id="PF01548"/>
    </source>
</evidence>
<organism evidence="2">
    <name type="scientific">Burkholderia cepacia</name>
    <name type="common">Pseudomonas cepacia</name>
    <dbReference type="NCBI Taxonomy" id="292"/>
    <lineage>
        <taxon>Bacteria</taxon>
        <taxon>Pseudomonadati</taxon>
        <taxon>Pseudomonadota</taxon>
        <taxon>Betaproteobacteria</taxon>
        <taxon>Burkholderiales</taxon>
        <taxon>Burkholderiaceae</taxon>
        <taxon>Burkholderia</taxon>
        <taxon>Burkholderia cepacia complex</taxon>
    </lineage>
</organism>
<dbReference type="EMBL" id="JX469832">
    <property type="protein sequence ID" value="AFR44279.1"/>
    <property type="molecule type" value="Genomic_DNA"/>
</dbReference>
<gene>
    <name evidence="2" type="ORF">pYS10087</name>
</gene>
<protein>
    <submittedName>
        <fullName evidence="2">Transposase</fullName>
    </submittedName>
</protein>
<reference evidence="2" key="1">
    <citation type="journal article" date="2013" name="Mol. Biol. Evol.">
        <title>Inferring the Evolutionary History of IncP-1 Plasmids Despite Incongruence among Backbone Gene Trees.</title>
        <authorList>
            <person name="Sen D."/>
            <person name="Brown C.J."/>
            <person name="Top E.M."/>
            <person name="Sullivan J."/>
        </authorList>
    </citation>
    <scope>NUCLEOTIDE SEQUENCE</scope>
    <source>
        <plasmid evidence="2">pYS1</plasmid>
    </source>
</reference>
<dbReference type="Pfam" id="PF01548">
    <property type="entry name" value="DEDD_Tnp_IS110"/>
    <property type="match status" value="1"/>
</dbReference>
<dbReference type="GO" id="GO:0006313">
    <property type="term" value="P:DNA transposition"/>
    <property type="evidence" value="ECO:0007669"/>
    <property type="project" value="InterPro"/>
</dbReference>
<geneLocation type="plasmid" evidence="2">
    <name>pYS1</name>
</geneLocation>
<dbReference type="InterPro" id="IPR002525">
    <property type="entry name" value="Transp_IS110-like_N"/>
</dbReference>
<sequence>MLFCGIDLHSNNSFLVISDENDKVLYSRRHPNNLEEIGAVLSPYKTHLFGVVVESTFNWYWLVDGLMDAGYTVHLANTTAIKQYDGLKHRGDESDARHLAHILRLLSGRNGEASTSNSSSLASRSRMPMLSGTTALCATIGWPITCSIASRTSRTTPPGGCGHIITSDPTWPSAALPQNRNWPWPHNLYSQVALKMGGLPFAQSLGKYSW</sequence>
<feature type="domain" description="Transposase IS110-like N-terminal" evidence="1">
    <location>
        <begin position="4"/>
        <end position="109"/>
    </location>
</feature>
<evidence type="ECO:0000313" key="2">
    <source>
        <dbReference type="EMBL" id="AFR44279.1"/>
    </source>
</evidence>
<name>J9RR40_BURCE</name>
<accession>J9RR40</accession>